<keyword evidence="1" id="KW-1133">Transmembrane helix</keyword>
<name>A0A0D8XK63_DICVI</name>
<dbReference type="Proteomes" id="UP000053766">
    <property type="component" value="Unassembled WGS sequence"/>
</dbReference>
<keyword evidence="1" id="KW-0472">Membrane</keyword>
<dbReference type="OrthoDB" id="5873313at2759"/>
<dbReference type="EMBL" id="KN716494">
    <property type="protein sequence ID" value="KJH44157.1"/>
    <property type="molecule type" value="Genomic_DNA"/>
</dbReference>
<evidence type="ECO:0000313" key="3">
    <source>
        <dbReference type="Proteomes" id="UP000053766"/>
    </source>
</evidence>
<reference evidence="2 3" key="1">
    <citation type="submission" date="2013-11" db="EMBL/GenBank/DDBJ databases">
        <title>Draft genome of the bovine lungworm Dictyocaulus viviparus.</title>
        <authorList>
            <person name="Mitreva M."/>
        </authorList>
    </citation>
    <scope>NUCLEOTIDE SEQUENCE [LARGE SCALE GENOMIC DNA]</scope>
    <source>
        <strain evidence="2 3">HannoverDv2000</strain>
    </source>
</reference>
<protein>
    <submittedName>
        <fullName evidence="2">Uncharacterized protein</fullName>
    </submittedName>
</protein>
<dbReference type="AlphaFoldDB" id="A0A0D8XK63"/>
<evidence type="ECO:0000313" key="2">
    <source>
        <dbReference type="EMBL" id="KJH44157.1"/>
    </source>
</evidence>
<organism evidence="2 3">
    <name type="scientific">Dictyocaulus viviparus</name>
    <name type="common">Bovine lungworm</name>
    <dbReference type="NCBI Taxonomy" id="29172"/>
    <lineage>
        <taxon>Eukaryota</taxon>
        <taxon>Metazoa</taxon>
        <taxon>Ecdysozoa</taxon>
        <taxon>Nematoda</taxon>
        <taxon>Chromadorea</taxon>
        <taxon>Rhabditida</taxon>
        <taxon>Rhabditina</taxon>
        <taxon>Rhabditomorpha</taxon>
        <taxon>Strongyloidea</taxon>
        <taxon>Metastrongylidae</taxon>
        <taxon>Dictyocaulus</taxon>
    </lineage>
</organism>
<feature type="transmembrane region" description="Helical" evidence="1">
    <location>
        <begin position="25"/>
        <end position="50"/>
    </location>
</feature>
<keyword evidence="3" id="KW-1185">Reference proteome</keyword>
<reference evidence="3" key="2">
    <citation type="journal article" date="2016" name="Sci. Rep.">
        <title>Dictyocaulus viviparus genome, variome and transcriptome elucidate lungworm biology and support future intervention.</title>
        <authorList>
            <person name="McNulty S.N."/>
            <person name="Strube C."/>
            <person name="Rosa B.A."/>
            <person name="Martin J.C."/>
            <person name="Tyagi R."/>
            <person name="Choi Y.J."/>
            <person name="Wang Q."/>
            <person name="Hallsworth Pepin K."/>
            <person name="Zhang X."/>
            <person name="Ozersky P."/>
            <person name="Wilson R.K."/>
            <person name="Sternberg P.W."/>
            <person name="Gasser R.B."/>
            <person name="Mitreva M."/>
        </authorList>
    </citation>
    <scope>NUCLEOTIDE SEQUENCE [LARGE SCALE GENOMIC DNA]</scope>
    <source>
        <strain evidence="3">HannoverDv2000</strain>
    </source>
</reference>
<accession>A0A0D8XK63</accession>
<proteinExistence type="predicted"/>
<evidence type="ECO:0000256" key="1">
    <source>
        <dbReference type="SAM" id="Phobius"/>
    </source>
</evidence>
<gene>
    <name evidence="2" type="ORF">DICVIV_09815</name>
</gene>
<sequence>MYCHVEGSGINLIQFQSVVQHQQMIYVLSTFFSTIFGVLNITLAFYNLYLLTTTVNLHLKGMRMKIDLSEKALLERRLPSDIMNRLVTSSAESLER</sequence>
<keyword evidence="1" id="KW-0812">Transmembrane</keyword>